<dbReference type="PANTHER" id="PTHR30086:SF20">
    <property type="entry name" value="ARGININE EXPORTER PROTEIN ARGO-RELATED"/>
    <property type="match status" value="1"/>
</dbReference>
<feature type="transmembrane region" description="Helical" evidence="6">
    <location>
        <begin position="184"/>
        <end position="202"/>
    </location>
</feature>
<feature type="transmembrane region" description="Helical" evidence="6">
    <location>
        <begin position="110"/>
        <end position="135"/>
    </location>
</feature>
<dbReference type="PIRSF" id="PIRSF006324">
    <property type="entry name" value="LeuE"/>
    <property type="match status" value="1"/>
</dbReference>
<sequence length="203" mass="21334">MSGISDYWAFVGAIVVFLLIPGPGNLALVSSTGRGGVRAGIACTLGVMLADQVLMWAAVAGLAAMLAAMPAVFAGVQWLGAAYLVWLGWRMVRSAPGERVQLAVRSRHHLMQGILVTLLNPKAIVFYMAFFPLFLKDKDHASVATFAAMAATVAVLTLAYGVIAASITQAMAGRLRANPVVGRILEKLAGLALIGFGVRLALR</sequence>
<keyword evidence="8" id="KW-1185">Reference proteome</keyword>
<dbReference type="InterPro" id="IPR001123">
    <property type="entry name" value="LeuE-type"/>
</dbReference>
<dbReference type="PANTHER" id="PTHR30086">
    <property type="entry name" value="ARGININE EXPORTER PROTEIN ARGO"/>
    <property type="match status" value="1"/>
</dbReference>
<keyword evidence="3 6" id="KW-0812">Transmembrane</keyword>
<evidence type="ECO:0000256" key="1">
    <source>
        <dbReference type="ARBA" id="ARBA00004651"/>
    </source>
</evidence>
<dbReference type="KEGG" id="cser:CCO03_00625"/>
<evidence type="ECO:0000313" key="8">
    <source>
        <dbReference type="Proteomes" id="UP000196138"/>
    </source>
</evidence>
<keyword evidence="5 6" id="KW-0472">Membrane</keyword>
<evidence type="ECO:0000313" key="7">
    <source>
        <dbReference type="EMBL" id="ARU03385.1"/>
    </source>
</evidence>
<evidence type="ECO:0000256" key="3">
    <source>
        <dbReference type="ARBA" id="ARBA00022692"/>
    </source>
</evidence>
<feature type="transmembrane region" description="Helical" evidence="6">
    <location>
        <begin position="41"/>
        <end position="65"/>
    </location>
</feature>
<organism evidence="7 8">
    <name type="scientific">Comamonas serinivorans</name>
    <dbReference type="NCBI Taxonomy" id="1082851"/>
    <lineage>
        <taxon>Bacteria</taxon>
        <taxon>Pseudomonadati</taxon>
        <taxon>Pseudomonadota</taxon>
        <taxon>Betaproteobacteria</taxon>
        <taxon>Burkholderiales</taxon>
        <taxon>Comamonadaceae</taxon>
        <taxon>Comamonas</taxon>
    </lineage>
</organism>
<dbReference type="RefSeq" id="WP_087275851.1">
    <property type="nucleotide sequence ID" value="NZ_CP021455.1"/>
</dbReference>
<protein>
    <submittedName>
        <fullName evidence="7">Lysine transporter LysE</fullName>
    </submittedName>
</protein>
<keyword evidence="4 6" id="KW-1133">Transmembrane helix</keyword>
<dbReference type="GO" id="GO:0005886">
    <property type="term" value="C:plasma membrane"/>
    <property type="evidence" value="ECO:0007669"/>
    <property type="project" value="UniProtKB-SubCell"/>
</dbReference>
<proteinExistence type="predicted"/>
<dbReference type="Proteomes" id="UP000196138">
    <property type="component" value="Chromosome"/>
</dbReference>
<name>A0A1Y0EIF1_9BURK</name>
<dbReference type="OrthoDB" id="9804822at2"/>
<gene>
    <name evidence="7" type="ORF">CCO03_00625</name>
</gene>
<evidence type="ECO:0000256" key="5">
    <source>
        <dbReference type="ARBA" id="ARBA00023136"/>
    </source>
</evidence>
<feature type="transmembrane region" description="Helical" evidence="6">
    <location>
        <begin position="6"/>
        <end position="29"/>
    </location>
</feature>
<accession>A0A1Y0EIF1</accession>
<dbReference type="Pfam" id="PF01810">
    <property type="entry name" value="LysE"/>
    <property type="match status" value="1"/>
</dbReference>
<comment type="subcellular location">
    <subcellularLocation>
        <location evidence="1">Cell membrane</location>
        <topology evidence="1">Multi-pass membrane protein</topology>
    </subcellularLocation>
</comment>
<dbReference type="AlphaFoldDB" id="A0A1Y0EIF1"/>
<evidence type="ECO:0000256" key="2">
    <source>
        <dbReference type="ARBA" id="ARBA00022475"/>
    </source>
</evidence>
<dbReference type="GO" id="GO:0015171">
    <property type="term" value="F:amino acid transmembrane transporter activity"/>
    <property type="evidence" value="ECO:0007669"/>
    <property type="project" value="TreeGrafter"/>
</dbReference>
<reference evidence="7 8" key="1">
    <citation type="submission" date="2017-05" db="EMBL/GenBank/DDBJ databases">
        <authorList>
            <person name="Song R."/>
            <person name="Chenine A.L."/>
            <person name="Ruprecht R.M."/>
        </authorList>
    </citation>
    <scope>NUCLEOTIDE SEQUENCE [LARGE SCALE GENOMIC DNA]</scope>
    <source>
        <strain evidence="7 8">DSM 26136</strain>
    </source>
</reference>
<evidence type="ECO:0000256" key="4">
    <source>
        <dbReference type="ARBA" id="ARBA00022989"/>
    </source>
</evidence>
<feature type="transmembrane region" description="Helical" evidence="6">
    <location>
        <begin position="141"/>
        <end position="163"/>
    </location>
</feature>
<keyword evidence="2" id="KW-1003">Cell membrane</keyword>
<dbReference type="EMBL" id="CP021455">
    <property type="protein sequence ID" value="ARU03385.1"/>
    <property type="molecule type" value="Genomic_DNA"/>
</dbReference>
<evidence type="ECO:0000256" key="6">
    <source>
        <dbReference type="SAM" id="Phobius"/>
    </source>
</evidence>